<gene>
    <name evidence="5" type="ORF">FKV24_002125</name>
</gene>
<accession>A0A508AZZ7</accession>
<dbReference type="AlphaFoldDB" id="A0A508AZZ7"/>
<protein>
    <submittedName>
        <fullName evidence="5">SAVED domain-containing protein</fullName>
    </submittedName>
</protein>
<comment type="caution">
    <text evidence="5">The sequence shown here is derived from an EMBL/GenBank/DDBJ whole genome shotgun (WGS) entry which is preliminary data.</text>
</comment>
<evidence type="ECO:0000256" key="1">
    <source>
        <dbReference type="SAM" id="MobiDB-lite"/>
    </source>
</evidence>
<dbReference type="Proteomes" id="UP000320431">
    <property type="component" value="Unassembled WGS sequence"/>
</dbReference>
<evidence type="ECO:0000256" key="2">
    <source>
        <dbReference type="SAM" id="Phobius"/>
    </source>
</evidence>
<feature type="region of interest" description="Disordered" evidence="1">
    <location>
        <begin position="1"/>
        <end position="30"/>
    </location>
</feature>
<feature type="transmembrane region" description="Helical" evidence="2">
    <location>
        <begin position="92"/>
        <end position="114"/>
    </location>
</feature>
<dbReference type="Pfam" id="PF18303">
    <property type="entry name" value="Saf_2TM"/>
    <property type="match status" value="1"/>
</dbReference>
<evidence type="ECO:0000259" key="3">
    <source>
        <dbReference type="Pfam" id="PF18145"/>
    </source>
</evidence>
<evidence type="ECO:0000313" key="5">
    <source>
        <dbReference type="EMBL" id="KAB8198435.1"/>
    </source>
</evidence>
<keyword evidence="2" id="KW-1133">Transmembrane helix</keyword>
<evidence type="ECO:0000313" key="6">
    <source>
        <dbReference type="Proteomes" id="UP000320431"/>
    </source>
</evidence>
<dbReference type="Pfam" id="PF18145">
    <property type="entry name" value="SAVED"/>
    <property type="match status" value="1"/>
</dbReference>
<dbReference type="InterPro" id="IPR041167">
    <property type="entry name" value="Saf_2TM"/>
</dbReference>
<dbReference type="InterPro" id="IPR040836">
    <property type="entry name" value="SAVED"/>
</dbReference>
<dbReference type="NCBIfam" id="NF033611">
    <property type="entry name" value="SAVED"/>
    <property type="match status" value="1"/>
</dbReference>
<dbReference type="EMBL" id="VICD02000022">
    <property type="protein sequence ID" value="KAB8198435.1"/>
    <property type="molecule type" value="Genomic_DNA"/>
</dbReference>
<feature type="transmembrane region" description="Helical" evidence="2">
    <location>
        <begin position="53"/>
        <end position="72"/>
    </location>
</feature>
<organism evidence="5 6">
    <name type="scientific">Marilutibacter maris</name>
    <dbReference type="NCBI Taxonomy" id="1605891"/>
    <lineage>
        <taxon>Bacteria</taxon>
        <taxon>Pseudomonadati</taxon>
        <taxon>Pseudomonadota</taxon>
        <taxon>Gammaproteobacteria</taxon>
        <taxon>Lysobacterales</taxon>
        <taxon>Lysobacteraceae</taxon>
        <taxon>Marilutibacter</taxon>
    </lineage>
</organism>
<evidence type="ECO:0000259" key="4">
    <source>
        <dbReference type="Pfam" id="PF18303"/>
    </source>
</evidence>
<name>A0A508AZZ7_9GAMM</name>
<feature type="domain" description="SMODS-associated and fused to various effectors" evidence="3">
    <location>
        <begin position="195"/>
        <end position="376"/>
    </location>
</feature>
<feature type="domain" description="SAVED-fused 2TM effector" evidence="4">
    <location>
        <begin position="35"/>
        <end position="179"/>
    </location>
</feature>
<proteinExistence type="predicted"/>
<keyword evidence="2" id="KW-0812">Transmembrane</keyword>
<sequence length="389" mass="43092">MDWGRGASTARASRNESEAQSEQGKGEMGSGLMQVADRIVEWITRERPIERKLLVAGLACLATVGAGPGWALATKVFGHDITISRIQPIPDLLSWTIGGTGGLLLIAAGLLAGIRYRDDRKDRSRHLVLTIEQRGLRDTADTPLLDAIPQSIKGRRQPLVVDIRDRIKDGVVTDPEAALERVVGLPRLIESYKNGKDPSDIVVVYGGLSPVPFTFLAGVLLDDESQIVTLDWDRASEAWRQLNSEDDGDSFKVAGIEQLPPGTTEVAVAVSVSYLVDPEAVSRSLPSSPIVELKLPRRSPDNHWSEAKQQRLMMEFLTNMIRLADSGVKTIHLFLAAQNSVVFRLGRVYDKRNLPRVLVYQYQKGRKVEHPWSIEMPVQDVEKAAIRWL</sequence>
<reference evidence="5 6" key="1">
    <citation type="submission" date="2019-10" db="EMBL/GenBank/DDBJ databases">
        <title>Lysobacter alkalisoli sp. nov., isolated from saline-alkaline soil.</title>
        <authorList>
            <person name="Sun J.-Q."/>
        </authorList>
    </citation>
    <scope>NUCLEOTIDE SEQUENCE [LARGE SCALE GENOMIC DNA]</scope>
    <source>
        <strain evidence="5 6">KCTC 42381</strain>
    </source>
</reference>
<keyword evidence="2" id="KW-0472">Membrane</keyword>